<proteinExistence type="predicted"/>
<dbReference type="NCBIfam" id="NF035933">
    <property type="entry name" value="ESAT6_1"/>
    <property type="match status" value="1"/>
</dbReference>
<gene>
    <name evidence="1" type="ORF">GR316_03250</name>
</gene>
<evidence type="ECO:0000313" key="1">
    <source>
        <dbReference type="EMBL" id="QUS36864.1"/>
    </source>
</evidence>
<reference evidence="1" key="1">
    <citation type="submission" date="2020-01" db="EMBL/GenBank/DDBJ databases">
        <authorList>
            <person name="Yang Y."/>
            <person name="Kwon Y.M."/>
        </authorList>
    </citation>
    <scope>NUCLEOTIDE SEQUENCE</scope>
    <source>
        <strain evidence="1">PG104</strain>
    </source>
</reference>
<accession>A0A8J8MUN5</accession>
<dbReference type="AlphaFoldDB" id="A0A8J8MUN5"/>
<protein>
    <submittedName>
        <fullName evidence="1">Uncharacterized protein</fullName>
    </submittedName>
</protein>
<organism evidence="1 2">
    <name type="scientific">Falsirhodobacter algicola</name>
    <dbReference type="NCBI Taxonomy" id="2692330"/>
    <lineage>
        <taxon>Bacteria</taxon>
        <taxon>Pseudomonadati</taxon>
        <taxon>Pseudomonadota</taxon>
        <taxon>Alphaproteobacteria</taxon>
        <taxon>Rhodobacterales</taxon>
        <taxon>Paracoccaceae</taxon>
        <taxon>Falsirhodobacter</taxon>
    </lineage>
</organism>
<sequence>MAQDAATPAAPQMTMDDAYAAAQNQLGVLEYCQTKADVGDEVIQTQTKLLGMIPTPDDTTEALAAYEKGKDGTVASMGNEVSLADVASSRSTDEGALCQQMAQLVTQAASQIPPG</sequence>
<evidence type="ECO:0000313" key="2">
    <source>
        <dbReference type="Proteomes" id="UP000679284"/>
    </source>
</evidence>
<name>A0A8J8MUN5_9RHOB</name>
<dbReference type="KEGG" id="fap:GR316_03250"/>
<dbReference type="EMBL" id="CP047289">
    <property type="protein sequence ID" value="QUS36864.1"/>
    <property type="molecule type" value="Genomic_DNA"/>
</dbReference>
<keyword evidence="2" id="KW-1185">Reference proteome</keyword>
<dbReference type="Proteomes" id="UP000679284">
    <property type="component" value="Chromosome"/>
</dbReference>